<name>A0A6G0NDV9_9STRA</name>
<proteinExistence type="predicted"/>
<dbReference type="EMBL" id="QXGC01001388">
    <property type="protein sequence ID" value="KAE9204016.1"/>
    <property type="molecule type" value="Genomic_DNA"/>
</dbReference>
<protein>
    <submittedName>
        <fullName evidence="1">Uncharacterized protein</fullName>
    </submittedName>
</protein>
<sequence length="49" mass="5460">MSAQIPSLLQQLAEAFELPTNNLLEEMERLQNSSMQLKGAINSINALMQ</sequence>
<feature type="non-terminal residue" evidence="1">
    <location>
        <position position="49"/>
    </location>
</feature>
<organism evidence="1 2">
    <name type="scientific">Phytophthora fragariae</name>
    <dbReference type="NCBI Taxonomy" id="53985"/>
    <lineage>
        <taxon>Eukaryota</taxon>
        <taxon>Sar</taxon>
        <taxon>Stramenopiles</taxon>
        <taxon>Oomycota</taxon>
        <taxon>Peronosporomycetes</taxon>
        <taxon>Peronosporales</taxon>
        <taxon>Peronosporaceae</taxon>
        <taxon>Phytophthora</taxon>
    </lineage>
</organism>
<reference evidence="1 2" key="1">
    <citation type="submission" date="2018-09" db="EMBL/GenBank/DDBJ databases">
        <title>Genomic investigation of the strawberry pathogen Phytophthora fragariae indicates pathogenicity is determined by transcriptional variation in three key races.</title>
        <authorList>
            <person name="Adams T.M."/>
            <person name="Armitage A.D."/>
            <person name="Sobczyk M.K."/>
            <person name="Bates H.J."/>
            <person name="Dunwell J.M."/>
            <person name="Nellist C.F."/>
            <person name="Harrison R.J."/>
        </authorList>
    </citation>
    <scope>NUCLEOTIDE SEQUENCE [LARGE SCALE GENOMIC DNA]</scope>
    <source>
        <strain evidence="1 2">BC-23</strain>
    </source>
</reference>
<dbReference type="Proteomes" id="UP000476176">
    <property type="component" value="Unassembled WGS sequence"/>
</dbReference>
<dbReference type="AlphaFoldDB" id="A0A6G0NDV9"/>
<accession>A0A6G0NDV9</accession>
<evidence type="ECO:0000313" key="2">
    <source>
        <dbReference type="Proteomes" id="UP000476176"/>
    </source>
</evidence>
<comment type="caution">
    <text evidence="1">The sequence shown here is derived from an EMBL/GenBank/DDBJ whole genome shotgun (WGS) entry which is preliminary data.</text>
</comment>
<evidence type="ECO:0000313" key="1">
    <source>
        <dbReference type="EMBL" id="KAE9204016.1"/>
    </source>
</evidence>
<gene>
    <name evidence="1" type="ORF">PF004_g17964</name>
</gene>